<accession>A0A1I4P686</accession>
<evidence type="ECO:0000256" key="1">
    <source>
        <dbReference type="SAM" id="SignalP"/>
    </source>
</evidence>
<gene>
    <name evidence="2" type="ORF">SAMN02982985_03282</name>
</gene>
<dbReference type="PANTHER" id="PTHR35271:SF1">
    <property type="entry name" value="ABC TRANSPORTER, SUBSTRATE-BINDING LIPOPROTEIN"/>
    <property type="match status" value="1"/>
</dbReference>
<sequence length="340" mass="36228">MSGATARAARRRFLLAAALGAPALLGAAGAAAAPKRRIHMVTWRGASEVERGFVDYWKRQPEQVEFVWQDAAQSHARLAAIGDDIVRGQPDLVFSWGTPATLGLAGPADRPHPVIGRRIPLVFAPSADPLAANIVAALRGHGRNISGVCHVAPLATQIEVMRAYRAIGGVGILYNRLEANSVANLAAWRRAGSQGGFKVLASSFPLDRRGAAAPLAPQELGAVLDGMREGGANWLYLGPDTHLFTQLDAVAEAARQRALPTFAAVESLLGGGAPVLLGLVSKFYQVGQFAAHKAQRMLRGEQEVPIDTLQRFSLIVNLAVAEAIDAYPPMGLIDYAEFRR</sequence>
<dbReference type="STRING" id="758825.SAMN02982985_03282"/>
<proteinExistence type="predicted"/>
<dbReference type="PANTHER" id="PTHR35271">
    <property type="entry name" value="ABC TRANSPORTER, SUBSTRATE-BINDING LIPOPROTEIN-RELATED"/>
    <property type="match status" value="1"/>
</dbReference>
<evidence type="ECO:0000313" key="2">
    <source>
        <dbReference type="EMBL" id="SFM23116.1"/>
    </source>
</evidence>
<keyword evidence="3" id="KW-1185">Reference proteome</keyword>
<protein>
    <submittedName>
        <fullName evidence="2">Putative ABC transport system substrate-binding protein</fullName>
    </submittedName>
</protein>
<dbReference type="PROSITE" id="PS51318">
    <property type="entry name" value="TAT"/>
    <property type="match status" value="1"/>
</dbReference>
<evidence type="ECO:0000313" key="3">
    <source>
        <dbReference type="Proteomes" id="UP000199470"/>
    </source>
</evidence>
<reference evidence="2 3" key="1">
    <citation type="submission" date="2016-10" db="EMBL/GenBank/DDBJ databases">
        <authorList>
            <person name="de Groot N.N."/>
        </authorList>
    </citation>
    <scope>NUCLEOTIDE SEQUENCE [LARGE SCALE GENOMIC DNA]</scope>
    <source>
        <strain evidence="2 3">ATCC 43154</strain>
    </source>
</reference>
<dbReference type="AlphaFoldDB" id="A0A1I4P686"/>
<dbReference type="InterPro" id="IPR006311">
    <property type="entry name" value="TAT_signal"/>
</dbReference>
<dbReference type="CDD" id="cd06325">
    <property type="entry name" value="PBP1_ABC_unchar_transporter"/>
    <property type="match status" value="1"/>
</dbReference>
<dbReference type="Pfam" id="PF04392">
    <property type="entry name" value="ABC_sub_bind"/>
    <property type="match status" value="1"/>
</dbReference>
<name>A0A1I4P686_9BURK</name>
<dbReference type="InterPro" id="IPR007487">
    <property type="entry name" value="ABC_transpt-TYRBP-like"/>
</dbReference>
<organism evidence="2 3">
    <name type="scientific">Rugamonas rubra</name>
    <dbReference type="NCBI Taxonomy" id="758825"/>
    <lineage>
        <taxon>Bacteria</taxon>
        <taxon>Pseudomonadati</taxon>
        <taxon>Pseudomonadota</taxon>
        <taxon>Betaproteobacteria</taxon>
        <taxon>Burkholderiales</taxon>
        <taxon>Oxalobacteraceae</taxon>
        <taxon>Telluria group</taxon>
        <taxon>Rugamonas</taxon>
    </lineage>
</organism>
<feature type="signal peptide" evidence="1">
    <location>
        <begin position="1"/>
        <end position="32"/>
    </location>
</feature>
<keyword evidence="1" id="KW-0732">Signal</keyword>
<dbReference type="Gene3D" id="3.40.50.2300">
    <property type="match status" value="2"/>
</dbReference>
<dbReference type="EMBL" id="FOTW01000015">
    <property type="protein sequence ID" value="SFM23116.1"/>
    <property type="molecule type" value="Genomic_DNA"/>
</dbReference>
<dbReference type="Proteomes" id="UP000199470">
    <property type="component" value="Unassembled WGS sequence"/>
</dbReference>
<feature type="chain" id="PRO_5011578436" evidence="1">
    <location>
        <begin position="33"/>
        <end position="340"/>
    </location>
</feature>
<dbReference type="RefSeq" id="WP_093388769.1">
    <property type="nucleotide sequence ID" value="NZ_FOTW01000015.1"/>
</dbReference>
<dbReference type="OrthoDB" id="9776955at2"/>